<evidence type="ECO:0000256" key="1">
    <source>
        <dbReference type="SAM" id="MobiDB-lite"/>
    </source>
</evidence>
<dbReference type="AlphaFoldDB" id="A0A9W9RXJ0"/>
<gene>
    <name evidence="2" type="ORF">N7496_007880</name>
</gene>
<comment type="caution">
    <text evidence="2">The sequence shown here is derived from an EMBL/GenBank/DDBJ whole genome shotgun (WGS) entry which is preliminary data.</text>
</comment>
<protein>
    <submittedName>
        <fullName evidence="2">Uncharacterized protein</fullName>
    </submittedName>
</protein>
<reference evidence="2" key="1">
    <citation type="submission" date="2022-11" db="EMBL/GenBank/DDBJ databases">
        <authorList>
            <person name="Petersen C."/>
        </authorList>
    </citation>
    <scope>NUCLEOTIDE SEQUENCE</scope>
    <source>
        <strain evidence="2">IBT 29864</strain>
    </source>
</reference>
<organism evidence="2 3">
    <name type="scientific">Penicillium cataractarum</name>
    <dbReference type="NCBI Taxonomy" id="2100454"/>
    <lineage>
        <taxon>Eukaryota</taxon>
        <taxon>Fungi</taxon>
        <taxon>Dikarya</taxon>
        <taxon>Ascomycota</taxon>
        <taxon>Pezizomycotina</taxon>
        <taxon>Eurotiomycetes</taxon>
        <taxon>Eurotiomycetidae</taxon>
        <taxon>Eurotiales</taxon>
        <taxon>Aspergillaceae</taxon>
        <taxon>Penicillium</taxon>
    </lineage>
</organism>
<evidence type="ECO:0000313" key="3">
    <source>
        <dbReference type="Proteomes" id="UP001147782"/>
    </source>
</evidence>
<dbReference type="GeneID" id="81439978"/>
<accession>A0A9W9RXJ0</accession>
<name>A0A9W9RXJ0_9EURO</name>
<feature type="region of interest" description="Disordered" evidence="1">
    <location>
        <begin position="125"/>
        <end position="154"/>
    </location>
</feature>
<dbReference type="OrthoDB" id="4368963at2759"/>
<dbReference type="Proteomes" id="UP001147782">
    <property type="component" value="Unassembled WGS sequence"/>
</dbReference>
<proteinExistence type="predicted"/>
<dbReference type="RefSeq" id="XP_056552862.1">
    <property type="nucleotide sequence ID" value="XM_056700799.1"/>
</dbReference>
<evidence type="ECO:0000313" key="2">
    <source>
        <dbReference type="EMBL" id="KAJ5368120.1"/>
    </source>
</evidence>
<keyword evidence="3" id="KW-1185">Reference proteome</keyword>
<reference evidence="2" key="2">
    <citation type="journal article" date="2023" name="IMA Fungus">
        <title>Comparative genomic study of the Penicillium genus elucidates a diverse pangenome and 15 lateral gene transfer events.</title>
        <authorList>
            <person name="Petersen C."/>
            <person name="Sorensen T."/>
            <person name="Nielsen M.R."/>
            <person name="Sondergaard T.E."/>
            <person name="Sorensen J.L."/>
            <person name="Fitzpatrick D.A."/>
            <person name="Frisvad J.C."/>
            <person name="Nielsen K.L."/>
        </authorList>
    </citation>
    <scope>NUCLEOTIDE SEQUENCE</scope>
    <source>
        <strain evidence="2">IBT 29864</strain>
    </source>
</reference>
<feature type="compositionally biased region" description="Polar residues" evidence="1">
    <location>
        <begin position="136"/>
        <end position="154"/>
    </location>
</feature>
<dbReference type="EMBL" id="JAPZBS010000007">
    <property type="protein sequence ID" value="KAJ5368120.1"/>
    <property type="molecule type" value="Genomic_DNA"/>
</dbReference>
<sequence length="235" mass="26397">MGWAGVELADIRSKLSVYINVLNVLNIQMIRPSQDNVERMLKAFMNEIRSGRRESSALSIVSTGSLSANEKEEWRQLRKELQSIGIPAETFSLNRDFIHTTLRALSQGEFENLVDLPTMDEASTPGTFFSPAPNTPKISSAYPKSSQDECQSSRGPIPPMKPISFPWHNDDGPFNRAISGYREGFLAGHSYPRHWTGVNSGVSKPANLSLSTTKTRCRANIEKLWDEWLYEYGLN</sequence>